<feature type="transmembrane region" description="Helical" evidence="9">
    <location>
        <begin position="843"/>
        <end position="861"/>
    </location>
</feature>
<feature type="transmembrane region" description="Helical" evidence="9">
    <location>
        <begin position="20"/>
        <end position="37"/>
    </location>
</feature>
<dbReference type="Gene3D" id="3.40.50.300">
    <property type="entry name" value="P-loop containing nucleotide triphosphate hydrolases"/>
    <property type="match status" value="2"/>
</dbReference>
<dbReference type="CDD" id="cd03250">
    <property type="entry name" value="ABCC_MRP_domain1"/>
    <property type="match status" value="1"/>
</dbReference>
<reference evidence="12 13" key="1">
    <citation type="submission" date="2017-11" db="EMBL/GenBank/DDBJ databases">
        <title>The genome of Rhizophagus clarus HR1 reveals common genetic basis of auxotrophy among arbuscular mycorrhizal fungi.</title>
        <authorList>
            <person name="Kobayashi Y."/>
        </authorList>
    </citation>
    <scope>NUCLEOTIDE SEQUENCE [LARGE SCALE GENOMIC DNA]</scope>
    <source>
        <strain evidence="12 13">HR1</strain>
    </source>
</reference>
<dbReference type="FunFam" id="3.40.50.300:FF:000163">
    <property type="entry name" value="Multidrug resistance-associated protein member 4"/>
    <property type="match status" value="1"/>
</dbReference>
<keyword evidence="13" id="KW-1185">Reference proteome</keyword>
<comment type="subcellular location">
    <subcellularLocation>
        <location evidence="1">Membrane</location>
        <topology evidence="1">Multi-pass membrane protein</topology>
    </subcellularLocation>
</comment>
<feature type="domain" description="ABC transporter" evidence="10">
    <location>
        <begin position="1124"/>
        <end position="1358"/>
    </location>
</feature>
<evidence type="ECO:0000256" key="4">
    <source>
        <dbReference type="ARBA" id="ARBA00022741"/>
    </source>
</evidence>
<feature type="domain" description="ABC transmembrane type-1" evidence="11">
    <location>
        <begin position="101"/>
        <end position="377"/>
    </location>
</feature>
<dbReference type="GO" id="GO:0005524">
    <property type="term" value="F:ATP binding"/>
    <property type="evidence" value="ECO:0007669"/>
    <property type="project" value="UniProtKB-KW"/>
</dbReference>
<sequence>MAVPRSPNRPNVTIHGGNRLNFISSWFFLWIFQLLNISRKRNLGKDDLTLQDSETAKVVGDRLENFWKLECDNKKNSKNSIRRALVKSFGNYYAFLGLYKLFGAFFTFLGAYFLVNRLIDYASGNNSTLAAYMYALGLFLCALFSSIFINQLIAESTRVGVQVRAALMVLIYRKSLRLSSVSGGTGDIINLVANDCNRVAEACVNFHFLWSSAVEIIAVLILACVELGIAGLPALFILLVLFPIQYKLGRLTSTISNTITNITSSRIHLMSEILTAIKLIKFYAWESYFRERVGRVRRKEFSRLLSGIVVKVWTFCVVFGAPVLAMLGCLCVKVLSPGYIDEKEGIRARKIFTVLALFYTVRYPLIMLPIAVRTTLGALNSFERLNEFLMQPELEPLKQEKEPIDDDPSIRIYMHDADFSYEGVSDPALRFINMKVKQGELIAIVGDVGAGKSSILSAILGQIRKDNGICKIRGSISYVPHDAWLLNSTLKDNILFGNDYDAKRYQDVVQMCALNRDFTLLSYGDMTEIGDRGVNLSLGQRQRVSVARAVYNNADIILLDDPLSVMDPVVGKHIFHECIRKHLKDKAVIFVTNQLQYLSECDRIMVMKDGECFEEGTYDELTTKDVNLASLIGEYMEIEDPDQIDELINEIRLEKVAEELDESDGLESLMVADSRNNHTLKEYPLSSNRTQSKSDAHEATINRIVELNSHTIQNANINEQTISKMIERNNLTILGGAGKTRMMGTQVNRELNVTAKAVERNQLTIHSLNEREGITPIIDSDRRKEPKVSLHVYLDYFRKSTGFSLTLLMIISFFLMAAVRFFSDWWIINLVVSIKPEQFASRLGIYGALVGVVLIGVFARGEFFAWVMMHKSQALHDQTFVKVMRAPMTYFDITPLGKILNVFAKHQYLADDVLSDNALQFFSWLPLIIGTVIFIIILFPWTGIVAVVLSFCIWFLIYVSKDVEERFKHLDADSKAPIFSHLSATLEGLASIRVYNVQNRFDDQNIEKINTNNKALFAMMQVKSWQSLYIDLLASIFIFATALVVIIRRDNDDQRYASKAGLAIANALQLLIFVQWMIRSGRDVAATMDSVQQLLYYRQNIPSERPNVIESNRPPPDWGKSGEIEFKDVTLRYNIYGVAVLKSISFHIHPREKIGIVGKTGSGKSTLLVSLLRIVELAEGNIFIDNLDTSTIGLRDLRNSIAIIPQEPVIFAGTIRSNLDPFKKCTDEEIWNALKAVHLYDKVKSSTSRLDTQVLENGRNFSLGQRQLFCIARALLKKTNILVLDEATSAVDLQTDVIIQETIKKNFADYTVLTIAHRLNTIMEADRILCLNEGRVVEFDTPFNLLNNPEGFFYQLVDHSGPEVATKLKQIALQHAPSNNTTIPDVSKSSIIPKEHEKSTTIISPTTSTDSHHNNQHSHMPPSLGEVFVKPTPSISQQKD</sequence>
<dbReference type="CDD" id="cd03244">
    <property type="entry name" value="ABCC_MRP_domain2"/>
    <property type="match status" value="1"/>
</dbReference>
<evidence type="ECO:0000256" key="5">
    <source>
        <dbReference type="ARBA" id="ARBA00022840"/>
    </source>
</evidence>
<keyword evidence="2" id="KW-0813">Transport</keyword>
<evidence type="ECO:0000256" key="8">
    <source>
        <dbReference type="SAM" id="MobiDB-lite"/>
    </source>
</evidence>
<keyword evidence="3 9" id="KW-0812">Transmembrane</keyword>
<keyword evidence="6 9" id="KW-1133">Transmembrane helix</keyword>
<dbReference type="PANTHER" id="PTHR24223">
    <property type="entry name" value="ATP-BINDING CASSETTE SUB-FAMILY C"/>
    <property type="match status" value="1"/>
</dbReference>
<dbReference type="InterPro" id="IPR011527">
    <property type="entry name" value="ABC1_TM_dom"/>
</dbReference>
<dbReference type="PROSITE" id="PS50929">
    <property type="entry name" value="ABC_TM1F"/>
    <property type="match status" value="2"/>
</dbReference>
<evidence type="ECO:0000256" key="1">
    <source>
        <dbReference type="ARBA" id="ARBA00004141"/>
    </source>
</evidence>
<dbReference type="InterPro" id="IPR027417">
    <property type="entry name" value="P-loop_NTPase"/>
</dbReference>
<keyword evidence="7 9" id="KW-0472">Membrane</keyword>
<evidence type="ECO:0000259" key="10">
    <source>
        <dbReference type="PROSITE" id="PS50893"/>
    </source>
</evidence>
<feature type="region of interest" description="Disordered" evidence="8">
    <location>
        <begin position="1396"/>
        <end position="1440"/>
    </location>
</feature>
<dbReference type="Gene3D" id="1.20.1560.10">
    <property type="entry name" value="ABC transporter type 1, transmembrane domain"/>
    <property type="match status" value="2"/>
</dbReference>
<dbReference type="InterPro" id="IPR017871">
    <property type="entry name" value="ABC_transporter-like_CS"/>
</dbReference>
<dbReference type="FunFam" id="3.40.50.300:FF:000997">
    <property type="entry name" value="Multidrug resistance-associated protein 1"/>
    <property type="match status" value="1"/>
</dbReference>
<gene>
    <name evidence="12" type="ORF">RclHR1_00250012</name>
</gene>
<feature type="transmembrane region" description="Helical" evidence="9">
    <location>
        <begin position="216"/>
        <end position="242"/>
    </location>
</feature>
<dbReference type="EMBL" id="BEXD01001668">
    <property type="protein sequence ID" value="GBB95214.1"/>
    <property type="molecule type" value="Genomic_DNA"/>
</dbReference>
<dbReference type="GO" id="GO:0016020">
    <property type="term" value="C:membrane"/>
    <property type="evidence" value="ECO:0007669"/>
    <property type="project" value="UniProtKB-SubCell"/>
</dbReference>
<feature type="transmembrane region" description="Helical" evidence="9">
    <location>
        <begin position="312"/>
        <end position="332"/>
    </location>
</feature>
<feature type="transmembrane region" description="Helical" evidence="9">
    <location>
        <begin position="1060"/>
        <end position="1078"/>
    </location>
</feature>
<evidence type="ECO:0000256" key="7">
    <source>
        <dbReference type="ARBA" id="ARBA00023136"/>
    </source>
</evidence>
<evidence type="ECO:0000256" key="6">
    <source>
        <dbReference type="ARBA" id="ARBA00022989"/>
    </source>
</evidence>
<evidence type="ECO:0000313" key="12">
    <source>
        <dbReference type="EMBL" id="GBB95214.1"/>
    </source>
</evidence>
<evidence type="ECO:0000256" key="3">
    <source>
        <dbReference type="ARBA" id="ARBA00022692"/>
    </source>
</evidence>
<dbReference type="PROSITE" id="PS50893">
    <property type="entry name" value="ABC_TRANSPORTER_2"/>
    <property type="match status" value="2"/>
</dbReference>
<accession>A0A2Z6RBB8</accession>
<dbReference type="CDD" id="cd18579">
    <property type="entry name" value="ABC_6TM_ABCC_D1"/>
    <property type="match status" value="1"/>
</dbReference>
<feature type="domain" description="ABC transmembrane type-1" evidence="11">
    <location>
        <begin position="807"/>
        <end position="1086"/>
    </location>
</feature>
<dbReference type="InterPro" id="IPR050173">
    <property type="entry name" value="ABC_transporter_C-like"/>
</dbReference>
<feature type="compositionally biased region" description="Low complexity" evidence="8">
    <location>
        <begin position="1400"/>
        <end position="1409"/>
    </location>
</feature>
<feature type="transmembrane region" description="Helical" evidence="9">
    <location>
        <begin position="802"/>
        <end position="822"/>
    </location>
</feature>
<protein>
    <recommendedName>
        <fullName evidence="14">P-loop containing nucleoside triphosphate hydrolase protein</fullName>
    </recommendedName>
</protein>
<dbReference type="SUPFAM" id="SSF52540">
    <property type="entry name" value="P-loop containing nucleoside triphosphate hydrolases"/>
    <property type="match status" value="2"/>
</dbReference>
<feature type="transmembrane region" description="Helical" evidence="9">
    <location>
        <begin position="129"/>
        <end position="149"/>
    </location>
</feature>
<evidence type="ECO:0008006" key="14">
    <source>
        <dbReference type="Google" id="ProtNLM"/>
    </source>
</evidence>
<comment type="caution">
    <text evidence="12">The sequence shown here is derived from an EMBL/GenBank/DDBJ whole genome shotgun (WGS) entry which is preliminary data.</text>
</comment>
<dbReference type="SUPFAM" id="SSF90123">
    <property type="entry name" value="ABC transporter transmembrane region"/>
    <property type="match status" value="2"/>
</dbReference>
<feature type="transmembrane region" description="Helical" evidence="9">
    <location>
        <begin position="924"/>
        <end position="957"/>
    </location>
</feature>
<keyword evidence="5" id="KW-0067">ATP-binding</keyword>
<dbReference type="InterPro" id="IPR044746">
    <property type="entry name" value="ABCC_6TM_D1"/>
</dbReference>
<feature type="transmembrane region" description="Helical" evidence="9">
    <location>
        <begin position="1028"/>
        <end position="1048"/>
    </location>
</feature>
<dbReference type="InterPro" id="IPR036640">
    <property type="entry name" value="ABC1_TM_sf"/>
</dbReference>
<dbReference type="Pfam" id="PF00664">
    <property type="entry name" value="ABC_membrane"/>
    <property type="match status" value="2"/>
</dbReference>
<evidence type="ECO:0000259" key="11">
    <source>
        <dbReference type="PROSITE" id="PS50929"/>
    </source>
</evidence>
<evidence type="ECO:0000256" key="9">
    <source>
        <dbReference type="SAM" id="Phobius"/>
    </source>
</evidence>
<feature type="domain" description="ABC transporter" evidence="10">
    <location>
        <begin position="414"/>
        <end position="634"/>
    </location>
</feature>
<dbReference type="InterPro" id="IPR003439">
    <property type="entry name" value="ABC_transporter-like_ATP-bd"/>
</dbReference>
<dbReference type="InterPro" id="IPR003593">
    <property type="entry name" value="AAA+_ATPase"/>
</dbReference>
<proteinExistence type="predicted"/>
<dbReference type="CDD" id="cd18580">
    <property type="entry name" value="ABC_6TM_ABCC_D2"/>
    <property type="match status" value="1"/>
</dbReference>
<evidence type="ECO:0000313" key="13">
    <source>
        <dbReference type="Proteomes" id="UP000247702"/>
    </source>
</evidence>
<evidence type="ECO:0000256" key="2">
    <source>
        <dbReference type="ARBA" id="ARBA00022448"/>
    </source>
</evidence>
<organism evidence="12 13">
    <name type="scientific">Rhizophagus clarus</name>
    <dbReference type="NCBI Taxonomy" id="94130"/>
    <lineage>
        <taxon>Eukaryota</taxon>
        <taxon>Fungi</taxon>
        <taxon>Fungi incertae sedis</taxon>
        <taxon>Mucoromycota</taxon>
        <taxon>Glomeromycotina</taxon>
        <taxon>Glomeromycetes</taxon>
        <taxon>Glomerales</taxon>
        <taxon>Glomeraceae</taxon>
        <taxon>Rhizophagus</taxon>
    </lineage>
</organism>
<dbReference type="Pfam" id="PF00005">
    <property type="entry name" value="ABC_tran"/>
    <property type="match status" value="2"/>
</dbReference>
<feature type="transmembrane region" description="Helical" evidence="9">
    <location>
        <begin position="352"/>
        <end position="372"/>
    </location>
</feature>
<name>A0A2Z6RBB8_9GLOM</name>
<keyword evidence="4" id="KW-0547">Nucleotide-binding</keyword>
<feature type="transmembrane region" description="Helical" evidence="9">
    <location>
        <begin position="92"/>
        <end position="114"/>
    </location>
</feature>
<dbReference type="STRING" id="94130.A0A2Z6RBB8"/>
<dbReference type="SMART" id="SM00382">
    <property type="entry name" value="AAA"/>
    <property type="match status" value="2"/>
</dbReference>
<dbReference type="GO" id="GO:0140359">
    <property type="term" value="F:ABC-type transporter activity"/>
    <property type="evidence" value="ECO:0007669"/>
    <property type="project" value="InterPro"/>
</dbReference>
<dbReference type="GO" id="GO:0016887">
    <property type="term" value="F:ATP hydrolysis activity"/>
    <property type="evidence" value="ECO:0007669"/>
    <property type="project" value="InterPro"/>
</dbReference>
<dbReference type="Proteomes" id="UP000247702">
    <property type="component" value="Unassembled WGS sequence"/>
</dbReference>
<dbReference type="InterPro" id="IPR044726">
    <property type="entry name" value="ABCC_6TM_D2"/>
</dbReference>
<dbReference type="PROSITE" id="PS00211">
    <property type="entry name" value="ABC_TRANSPORTER_1"/>
    <property type="match status" value="2"/>
</dbReference>
<dbReference type="PANTHER" id="PTHR24223:SF447">
    <property type="entry name" value="MULTIDRUG RESISTANCE-ASSOCIATED PROTEIN 5"/>
    <property type="match status" value="1"/>
</dbReference>